<keyword evidence="7" id="KW-0943">RNA-mediated gene silencing</keyword>
<dbReference type="GO" id="GO:0005634">
    <property type="term" value="C:nucleus"/>
    <property type="evidence" value="ECO:0007669"/>
    <property type="project" value="UniProtKB-SubCell"/>
</dbReference>
<accession>A0A8H7QE15</accession>
<dbReference type="AlphaFoldDB" id="A0A8H7QE15"/>
<dbReference type="OrthoDB" id="10265389at2759"/>
<dbReference type="EMBL" id="JAEPRC010001072">
    <property type="protein sequence ID" value="KAG2190065.1"/>
    <property type="molecule type" value="Genomic_DNA"/>
</dbReference>
<evidence type="ECO:0000256" key="6">
    <source>
        <dbReference type="ARBA" id="ARBA00023015"/>
    </source>
</evidence>
<comment type="subcellular location">
    <subcellularLocation>
        <location evidence="2">Cytoplasm</location>
    </subcellularLocation>
    <subcellularLocation>
        <location evidence="1">Nucleus</location>
    </subcellularLocation>
</comment>
<dbReference type="Pfam" id="PF10155">
    <property type="entry name" value="CNOT11"/>
    <property type="match status" value="1"/>
</dbReference>
<evidence type="ECO:0000256" key="9">
    <source>
        <dbReference type="ARBA" id="ARBA00023242"/>
    </source>
</evidence>
<dbReference type="PANTHER" id="PTHR15975">
    <property type="entry name" value="CCR4-NOT TRANSCRIPTION COMPLEX SUBUNIT 11"/>
    <property type="match status" value="1"/>
</dbReference>
<keyword evidence="6" id="KW-0805">Transcription regulation</keyword>
<evidence type="ECO:0000313" key="11">
    <source>
        <dbReference type="Proteomes" id="UP000650833"/>
    </source>
</evidence>
<keyword evidence="5" id="KW-0963">Cytoplasm</keyword>
<comment type="similarity">
    <text evidence="3">Belongs to the CNOT11 family.</text>
</comment>
<keyword evidence="9" id="KW-0539">Nucleus</keyword>
<name>A0A8H7QE15_9FUNG</name>
<comment type="caution">
    <text evidence="10">The sequence shown here is derived from an EMBL/GenBank/DDBJ whole genome shotgun (WGS) entry which is preliminary data.</text>
</comment>
<dbReference type="GO" id="GO:0030014">
    <property type="term" value="C:CCR4-NOT complex"/>
    <property type="evidence" value="ECO:0007669"/>
    <property type="project" value="InterPro"/>
</dbReference>
<keyword evidence="11" id="KW-1185">Reference proteome</keyword>
<dbReference type="GO" id="GO:0031047">
    <property type="term" value="P:regulatory ncRNA-mediated gene silencing"/>
    <property type="evidence" value="ECO:0007669"/>
    <property type="project" value="UniProtKB-KW"/>
</dbReference>
<evidence type="ECO:0000313" key="10">
    <source>
        <dbReference type="EMBL" id="KAG2190065.1"/>
    </source>
</evidence>
<evidence type="ECO:0000256" key="2">
    <source>
        <dbReference type="ARBA" id="ARBA00004496"/>
    </source>
</evidence>
<gene>
    <name evidence="10" type="ORF">INT46_000011</name>
</gene>
<dbReference type="Proteomes" id="UP000650833">
    <property type="component" value="Unassembled WGS sequence"/>
</dbReference>
<evidence type="ECO:0000256" key="4">
    <source>
        <dbReference type="ARBA" id="ARBA00014872"/>
    </source>
</evidence>
<evidence type="ECO:0000256" key="1">
    <source>
        <dbReference type="ARBA" id="ARBA00004123"/>
    </source>
</evidence>
<sequence length="338" mass="38709">MAKETETFSEIYSTFISNQKSNQQDCFTAACNLFLNFENTKIPSRRLAILYVLYSCYATAPLENNPFLTFFLQLLEELPPMSVEQHFVYCILEETLSRVDDALPQEVYNEPSIKLPAIEKNQNLIDLLRLKVTRLIVDPDIVILNEHTKQLLSDACCRVLTLAENEVIRNERLPDYPLTNYIAPQQLPNLINLNQFLALNVVPLLLRSNSTNMYLQALLEAPITINSLELVHHILVSNIQISQEILHYYISKSIRSCDELEEGPKRDRQVKQVAKFVQSLVEKNIIPMTDYFIEIQAFCVSYMKLKGVTNLFRLASNEAQKQIFLNQQGNSGSSAALK</sequence>
<evidence type="ECO:0000256" key="3">
    <source>
        <dbReference type="ARBA" id="ARBA00008030"/>
    </source>
</evidence>
<dbReference type="InterPro" id="IPR019312">
    <property type="entry name" value="CNOT11"/>
</dbReference>
<reference evidence="10" key="1">
    <citation type="submission" date="2020-12" db="EMBL/GenBank/DDBJ databases">
        <title>Metabolic potential, ecology and presence of endohyphal bacteria is reflected in genomic diversity of Mucoromycotina.</title>
        <authorList>
            <person name="Muszewska A."/>
            <person name="Okrasinska A."/>
            <person name="Steczkiewicz K."/>
            <person name="Drgas O."/>
            <person name="Orlowska M."/>
            <person name="Perlinska-Lenart U."/>
            <person name="Aleksandrzak-Piekarczyk T."/>
            <person name="Szatraj K."/>
            <person name="Zielenkiewicz U."/>
            <person name="Pilsyk S."/>
            <person name="Malc E."/>
            <person name="Mieczkowski P."/>
            <person name="Kruszewska J.S."/>
            <person name="Biernat P."/>
            <person name="Pawlowska J."/>
        </authorList>
    </citation>
    <scope>NUCLEOTIDE SEQUENCE</scope>
    <source>
        <strain evidence="10">CBS 226.32</strain>
    </source>
</reference>
<dbReference type="GO" id="GO:0005737">
    <property type="term" value="C:cytoplasm"/>
    <property type="evidence" value="ECO:0007669"/>
    <property type="project" value="UniProtKB-SubCell"/>
</dbReference>
<evidence type="ECO:0000256" key="8">
    <source>
        <dbReference type="ARBA" id="ARBA00023163"/>
    </source>
</evidence>
<protein>
    <recommendedName>
        <fullName evidence="4">CCR4-NOT transcription complex subunit 11</fullName>
    </recommendedName>
</protein>
<evidence type="ECO:0000256" key="5">
    <source>
        <dbReference type="ARBA" id="ARBA00022490"/>
    </source>
</evidence>
<organism evidence="10 11">
    <name type="scientific">Mucor plumbeus</name>
    <dbReference type="NCBI Taxonomy" id="97098"/>
    <lineage>
        <taxon>Eukaryota</taxon>
        <taxon>Fungi</taxon>
        <taxon>Fungi incertae sedis</taxon>
        <taxon>Mucoromycota</taxon>
        <taxon>Mucoromycotina</taxon>
        <taxon>Mucoromycetes</taxon>
        <taxon>Mucorales</taxon>
        <taxon>Mucorineae</taxon>
        <taxon>Mucoraceae</taxon>
        <taxon>Mucor</taxon>
    </lineage>
</organism>
<proteinExistence type="inferred from homology"/>
<dbReference type="PANTHER" id="PTHR15975:SF0">
    <property type="entry name" value="CCR4-NOT TRANSCRIPTION COMPLEX SUBUNIT 11"/>
    <property type="match status" value="1"/>
</dbReference>
<keyword evidence="8" id="KW-0804">Transcription</keyword>
<evidence type="ECO:0000256" key="7">
    <source>
        <dbReference type="ARBA" id="ARBA00023158"/>
    </source>
</evidence>